<protein>
    <submittedName>
        <fullName evidence="1">Uncharacterized protein</fullName>
    </submittedName>
</protein>
<proteinExistence type="predicted"/>
<reference evidence="1" key="1">
    <citation type="journal article" date="2019" name="BMC Genomics">
        <title>A new reference genome for Sorghum bicolor reveals high levels of sequence similarity between sweet and grain genotypes: implications for the genetics of sugar metabolism.</title>
        <authorList>
            <person name="Cooper E.A."/>
            <person name="Brenton Z.W."/>
            <person name="Flinn B.S."/>
            <person name="Jenkins J."/>
            <person name="Shu S."/>
            <person name="Flowers D."/>
            <person name="Luo F."/>
            <person name="Wang Y."/>
            <person name="Xia P."/>
            <person name="Barry K."/>
            <person name="Daum C."/>
            <person name="Lipzen A."/>
            <person name="Yoshinaga Y."/>
            <person name="Schmutz J."/>
            <person name="Saski C."/>
            <person name="Vermerris W."/>
            <person name="Kresovich S."/>
        </authorList>
    </citation>
    <scope>NUCLEOTIDE SEQUENCE</scope>
</reference>
<reference evidence="1" key="2">
    <citation type="submission" date="2020-10" db="EMBL/GenBank/DDBJ databases">
        <authorList>
            <person name="Cooper E.A."/>
            <person name="Brenton Z.W."/>
            <person name="Flinn B.S."/>
            <person name="Jenkins J."/>
            <person name="Shu S."/>
            <person name="Flowers D."/>
            <person name="Luo F."/>
            <person name="Wang Y."/>
            <person name="Xia P."/>
            <person name="Barry K."/>
            <person name="Daum C."/>
            <person name="Lipzen A."/>
            <person name="Yoshinaga Y."/>
            <person name="Schmutz J."/>
            <person name="Saski C."/>
            <person name="Vermerris W."/>
            <person name="Kresovich S."/>
        </authorList>
    </citation>
    <scope>NUCLEOTIDE SEQUENCE</scope>
</reference>
<name>A0A921Q8L2_SORBI</name>
<accession>A0A921Q8L2</accession>
<dbReference type="AlphaFoldDB" id="A0A921Q8L2"/>
<dbReference type="Proteomes" id="UP000807115">
    <property type="component" value="Chromosome 9"/>
</dbReference>
<organism evidence="1 2">
    <name type="scientific">Sorghum bicolor</name>
    <name type="common">Sorghum</name>
    <name type="synonym">Sorghum vulgare</name>
    <dbReference type="NCBI Taxonomy" id="4558"/>
    <lineage>
        <taxon>Eukaryota</taxon>
        <taxon>Viridiplantae</taxon>
        <taxon>Streptophyta</taxon>
        <taxon>Embryophyta</taxon>
        <taxon>Tracheophyta</taxon>
        <taxon>Spermatophyta</taxon>
        <taxon>Magnoliopsida</taxon>
        <taxon>Liliopsida</taxon>
        <taxon>Poales</taxon>
        <taxon>Poaceae</taxon>
        <taxon>PACMAD clade</taxon>
        <taxon>Panicoideae</taxon>
        <taxon>Andropogonodae</taxon>
        <taxon>Andropogoneae</taxon>
        <taxon>Sorghinae</taxon>
        <taxon>Sorghum</taxon>
    </lineage>
</organism>
<evidence type="ECO:0000313" key="2">
    <source>
        <dbReference type="Proteomes" id="UP000807115"/>
    </source>
</evidence>
<evidence type="ECO:0000313" key="1">
    <source>
        <dbReference type="EMBL" id="KAG0517529.1"/>
    </source>
</evidence>
<comment type="caution">
    <text evidence="1">The sequence shown here is derived from an EMBL/GenBank/DDBJ whole genome shotgun (WGS) entry which is preliminary data.</text>
</comment>
<dbReference type="EMBL" id="CM027688">
    <property type="protein sequence ID" value="KAG0517529.1"/>
    <property type="molecule type" value="Genomic_DNA"/>
</dbReference>
<gene>
    <name evidence="1" type="ORF">BDA96_09G097000</name>
</gene>
<sequence length="88" mass="9917">MDARSTSTRIFPTCGLRIETTGQMVARGRDIQRDRWIDVLQNDNPTATQNVAANLHSCAPATTIQYTFPLCQKKNVYLPPNDFDFIVS</sequence>